<accession>A0ABD2KBI2</accession>
<evidence type="ECO:0000256" key="1">
    <source>
        <dbReference type="ARBA" id="ARBA00004141"/>
    </source>
</evidence>
<feature type="domain" description="Major facilitator superfamily (MFS) profile" evidence="8">
    <location>
        <begin position="20"/>
        <end position="454"/>
    </location>
</feature>
<feature type="transmembrane region" description="Helical" evidence="7">
    <location>
        <begin position="336"/>
        <end position="356"/>
    </location>
</feature>
<keyword evidence="4 7" id="KW-0812">Transmembrane</keyword>
<dbReference type="Gene3D" id="1.20.1250.20">
    <property type="entry name" value="MFS general substrate transporter like domains"/>
    <property type="match status" value="1"/>
</dbReference>
<protein>
    <recommendedName>
        <fullName evidence="8">Major facilitator superfamily (MFS) profile domain-containing protein</fullName>
    </recommendedName>
</protein>
<keyword evidence="6 7" id="KW-0472">Membrane</keyword>
<comment type="caution">
    <text evidence="9">The sequence shown here is derived from an EMBL/GenBank/DDBJ whole genome shotgun (WGS) entry which is preliminary data.</text>
</comment>
<evidence type="ECO:0000313" key="9">
    <source>
        <dbReference type="EMBL" id="KAL3100028.1"/>
    </source>
</evidence>
<feature type="transmembrane region" description="Helical" evidence="7">
    <location>
        <begin position="85"/>
        <end position="104"/>
    </location>
</feature>
<dbReference type="Pfam" id="PF00083">
    <property type="entry name" value="Sugar_tr"/>
    <property type="match status" value="1"/>
</dbReference>
<dbReference type="InterPro" id="IPR003663">
    <property type="entry name" value="Sugar/inositol_transpt"/>
</dbReference>
<dbReference type="GO" id="GO:0016020">
    <property type="term" value="C:membrane"/>
    <property type="evidence" value="ECO:0007669"/>
    <property type="project" value="UniProtKB-SubCell"/>
</dbReference>
<dbReference type="InterPro" id="IPR020846">
    <property type="entry name" value="MFS_dom"/>
</dbReference>
<keyword evidence="5 7" id="KW-1133">Transmembrane helix</keyword>
<comment type="subcellular location">
    <subcellularLocation>
        <location evidence="1">Membrane</location>
        <topology evidence="1">Multi-pass membrane protein</topology>
    </subcellularLocation>
</comment>
<reference evidence="9 10" key="1">
    <citation type="submission" date="2024-10" db="EMBL/GenBank/DDBJ databases">
        <authorList>
            <person name="Kim D."/>
        </authorList>
    </citation>
    <scope>NUCLEOTIDE SEQUENCE [LARGE SCALE GENOMIC DNA]</scope>
    <source>
        <strain evidence="9">Taebaek</strain>
    </source>
</reference>
<evidence type="ECO:0000256" key="6">
    <source>
        <dbReference type="ARBA" id="ARBA00023136"/>
    </source>
</evidence>
<dbReference type="PANTHER" id="PTHR48020">
    <property type="entry name" value="PROTON MYO-INOSITOL COTRANSPORTER"/>
    <property type="match status" value="1"/>
</dbReference>
<dbReference type="PRINTS" id="PR00171">
    <property type="entry name" value="SUGRTRNSPORT"/>
</dbReference>
<dbReference type="PROSITE" id="PS00217">
    <property type="entry name" value="SUGAR_TRANSPORT_2"/>
    <property type="match status" value="1"/>
</dbReference>
<comment type="similarity">
    <text evidence="2">Belongs to the major facilitator superfamily. Sugar transporter (TC 2.A.1.1) family.</text>
</comment>
<feature type="transmembrane region" description="Helical" evidence="7">
    <location>
        <begin position="116"/>
        <end position="138"/>
    </location>
</feature>
<dbReference type="InterPro" id="IPR005828">
    <property type="entry name" value="MFS_sugar_transport-like"/>
</dbReference>
<dbReference type="PANTHER" id="PTHR48020:SF12">
    <property type="entry name" value="PROTON MYO-INOSITOL COTRANSPORTER"/>
    <property type="match status" value="1"/>
</dbReference>
<dbReference type="PROSITE" id="PS00216">
    <property type="entry name" value="SUGAR_TRANSPORT_1"/>
    <property type="match status" value="1"/>
</dbReference>
<evidence type="ECO:0000256" key="3">
    <source>
        <dbReference type="ARBA" id="ARBA00022448"/>
    </source>
</evidence>
<dbReference type="SUPFAM" id="SSF103473">
    <property type="entry name" value="MFS general substrate transporter"/>
    <property type="match status" value="1"/>
</dbReference>
<feature type="transmembrane region" description="Helical" evidence="7">
    <location>
        <begin position="150"/>
        <end position="170"/>
    </location>
</feature>
<dbReference type="InterPro" id="IPR036259">
    <property type="entry name" value="MFS_trans_sf"/>
</dbReference>
<keyword evidence="10" id="KW-1185">Reference proteome</keyword>
<sequence>MVDKICEYPSKKAWRNLLLISWSCAISGTFVGYATSSINGAILFIARDMQLELVGIGLLTSCFEVGAGTGSILSGIIADKFGRKPTLLIADLFYIITISATAMAPDFISLVLCRTMLGFASGAINVIAPVLLAEFCTANTRARALTGNQLLNTSGEALVFIVGAMLGNLWFDNSSIWRWIYWLAVPPAILLLILHAYVVPESPRWLAKMGQMERSMEILRKIRRTNAEIGTEMCEIKLVLNDEHKHTNSRGINVLSRLGTPWVRRVLLLGIGVAIMHQGTGVSIGMKFGTFMLGEAGLSQRIALLLNILIGIVSVVAMSAGLWLVSRASLRRMMVVAQLVIICVHFCIAAVSIFLPPDLTRGWLTLGLLLVLMTVVQGICAPVDSLLMNEIFPLDMRGFGKGVANLAIYGTACALDQMFPIFLNQIGQPQTFAIFALIGFCSLFFTWRCLPETHGKSLEELEKQFKLGDWNALKKRRQIHKTYDAAIRTAQNGSINNIQIN</sequence>
<evidence type="ECO:0000313" key="10">
    <source>
        <dbReference type="Proteomes" id="UP001620645"/>
    </source>
</evidence>
<evidence type="ECO:0000256" key="5">
    <source>
        <dbReference type="ARBA" id="ARBA00022989"/>
    </source>
</evidence>
<feature type="transmembrane region" description="Helical" evidence="7">
    <location>
        <begin position="362"/>
        <end position="383"/>
    </location>
</feature>
<feature type="transmembrane region" description="Helical" evidence="7">
    <location>
        <begin position="403"/>
        <end position="423"/>
    </location>
</feature>
<evidence type="ECO:0000259" key="8">
    <source>
        <dbReference type="PROSITE" id="PS50850"/>
    </source>
</evidence>
<dbReference type="InterPro" id="IPR005829">
    <property type="entry name" value="Sugar_transporter_CS"/>
</dbReference>
<dbReference type="EMBL" id="JBICCN010000037">
    <property type="protein sequence ID" value="KAL3100028.1"/>
    <property type="molecule type" value="Genomic_DNA"/>
</dbReference>
<dbReference type="InterPro" id="IPR050814">
    <property type="entry name" value="Myo-inositol_Transporter"/>
</dbReference>
<gene>
    <name evidence="9" type="ORF">niasHS_001954</name>
</gene>
<dbReference type="Proteomes" id="UP001620645">
    <property type="component" value="Unassembled WGS sequence"/>
</dbReference>
<feature type="transmembrane region" description="Helical" evidence="7">
    <location>
        <begin position="58"/>
        <end position="78"/>
    </location>
</feature>
<feature type="transmembrane region" description="Helical" evidence="7">
    <location>
        <begin position="429"/>
        <end position="447"/>
    </location>
</feature>
<feature type="transmembrane region" description="Helical" evidence="7">
    <location>
        <begin position="17"/>
        <end position="46"/>
    </location>
</feature>
<dbReference type="PROSITE" id="PS50850">
    <property type="entry name" value="MFS"/>
    <property type="match status" value="1"/>
</dbReference>
<proteinExistence type="inferred from homology"/>
<feature type="transmembrane region" description="Helical" evidence="7">
    <location>
        <begin position="304"/>
        <end position="324"/>
    </location>
</feature>
<feature type="transmembrane region" description="Helical" evidence="7">
    <location>
        <begin position="266"/>
        <end position="284"/>
    </location>
</feature>
<evidence type="ECO:0000256" key="2">
    <source>
        <dbReference type="ARBA" id="ARBA00010992"/>
    </source>
</evidence>
<evidence type="ECO:0000256" key="7">
    <source>
        <dbReference type="SAM" id="Phobius"/>
    </source>
</evidence>
<name>A0ABD2KBI2_HETSC</name>
<feature type="transmembrane region" description="Helical" evidence="7">
    <location>
        <begin position="176"/>
        <end position="199"/>
    </location>
</feature>
<evidence type="ECO:0000256" key="4">
    <source>
        <dbReference type="ARBA" id="ARBA00022692"/>
    </source>
</evidence>
<organism evidence="9 10">
    <name type="scientific">Heterodera schachtii</name>
    <name type="common">Sugarbeet cyst nematode worm</name>
    <name type="synonym">Tylenchus schachtii</name>
    <dbReference type="NCBI Taxonomy" id="97005"/>
    <lineage>
        <taxon>Eukaryota</taxon>
        <taxon>Metazoa</taxon>
        <taxon>Ecdysozoa</taxon>
        <taxon>Nematoda</taxon>
        <taxon>Chromadorea</taxon>
        <taxon>Rhabditida</taxon>
        <taxon>Tylenchina</taxon>
        <taxon>Tylenchomorpha</taxon>
        <taxon>Tylenchoidea</taxon>
        <taxon>Heteroderidae</taxon>
        <taxon>Heteroderinae</taxon>
        <taxon>Heterodera</taxon>
    </lineage>
</organism>
<dbReference type="AlphaFoldDB" id="A0ABD2KBI2"/>
<keyword evidence="3" id="KW-0813">Transport</keyword>